<dbReference type="PROSITE" id="PS00622">
    <property type="entry name" value="HTH_LUXR_1"/>
    <property type="match status" value="1"/>
</dbReference>
<evidence type="ECO:0000313" key="5">
    <source>
        <dbReference type="EMBL" id="KAA9134933.1"/>
    </source>
</evidence>
<dbReference type="GO" id="GO:0003677">
    <property type="term" value="F:DNA binding"/>
    <property type="evidence" value="ECO:0007669"/>
    <property type="project" value="UniProtKB-KW"/>
</dbReference>
<evidence type="ECO:0000313" key="6">
    <source>
        <dbReference type="Proteomes" id="UP000326838"/>
    </source>
</evidence>
<dbReference type="AlphaFoldDB" id="A0A5N0TIH5"/>
<evidence type="ECO:0000256" key="1">
    <source>
        <dbReference type="ARBA" id="ARBA00023015"/>
    </source>
</evidence>
<dbReference type="Pfam" id="PF00196">
    <property type="entry name" value="GerE"/>
    <property type="match status" value="1"/>
</dbReference>
<evidence type="ECO:0000259" key="4">
    <source>
        <dbReference type="PROSITE" id="PS50043"/>
    </source>
</evidence>
<dbReference type="InterPro" id="IPR027417">
    <property type="entry name" value="P-loop_NTPase"/>
</dbReference>
<keyword evidence="6" id="KW-1185">Reference proteome</keyword>
<evidence type="ECO:0000256" key="2">
    <source>
        <dbReference type="ARBA" id="ARBA00023125"/>
    </source>
</evidence>
<organism evidence="5 6">
    <name type="scientific">Microbacterium caowuchunii</name>
    <dbReference type="NCBI Taxonomy" id="2614638"/>
    <lineage>
        <taxon>Bacteria</taxon>
        <taxon>Bacillati</taxon>
        <taxon>Actinomycetota</taxon>
        <taxon>Actinomycetes</taxon>
        <taxon>Micrococcales</taxon>
        <taxon>Microbacteriaceae</taxon>
        <taxon>Microbacterium</taxon>
    </lineage>
</organism>
<dbReference type="PRINTS" id="PR00038">
    <property type="entry name" value="HTHLUXR"/>
</dbReference>
<gene>
    <name evidence="5" type="ORF">F6B40_04380</name>
</gene>
<dbReference type="GO" id="GO:0006355">
    <property type="term" value="P:regulation of DNA-templated transcription"/>
    <property type="evidence" value="ECO:0007669"/>
    <property type="project" value="InterPro"/>
</dbReference>
<dbReference type="SUPFAM" id="SSF46894">
    <property type="entry name" value="C-terminal effector domain of the bipartite response regulators"/>
    <property type="match status" value="1"/>
</dbReference>
<dbReference type="PANTHER" id="PTHR44688">
    <property type="entry name" value="DNA-BINDING TRANSCRIPTIONAL ACTIVATOR DEVR_DOSR"/>
    <property type="match status" value="1"/>
</dbReference>
<name>A0A5N0TIH5_9MICO</name>
<keyword evidence="2" id="KW-0238">DNA-binding</keyword>
<feature type="domain" description="HTH luxR-type" evidence="4">
    <location>
        <begin position="810"/>
        <end position="874"/>
    </location>
</feature>
<protein>
    <recommendedName>
        <fullName evidence="4">HTH luxR-type domain-containing protein</fullName>
    </recommendedName>
</protein>
<dbReference type="InterPro" id="IPR000792">
    <property type="entry name" value="Tscrpt_reg_LuxR_C"/>
</dbReference>
<dbReference type="InterPro" id="IPR036388">
    <property type="entry name" value="WH-like_DNA-bd_sf"/>
</dbReference>
<dbReference type="Gene3D" id="3.40.50.300">
    <property type="entry name" value="P-loop containing nucleotide triphosphate hydrolases"/>
    <property type="match status" value="1"/>
</dbReference>
<keyword evidence="1" id="KW-0805">Transcription regulation</keyword>
<accession>A0A5N0TIH5</accession>
<keyword evidence="3" id="KW-0804">Transcription</keyword>
<proteinExistence type="predicted"/>
<dbReference type="PROSITE" id="PS50043">
    <property type="entry name" value="HTH_LUXR_2"/>
    <property type="match status" value="1"/>
</dbReference>
<comment type="caution">
    <text evidence="5">The sequence shown here is derived from an EMBL/GenBank/DDBJ whole genome shotgun (WGS) entry which is preliminary data.</text>
</comment>
<dbReference type="Gene3D" id="1.10.10.10">
    <property type="entry name" value="Winged helix-like DNA-binding domain superfamily/Winged helix DNA-binding domain"/>
    <property type="match status" value="1"/>
</dbReference>
<dbReference type="Proteomes" id="UP000326838">
    <property type="component" value="Unassembled WGS sequence"/>
</dbReference>
<evidence type="ECO:0000256" key="3">
    <source>
        <dbReference type="ARBA" id="ARBA00023163"/>
    </source>
</evidence>
<dbReference type="CDD" id="cd06170">
    <property type="entry name" value="LuxR_C_like"/>
    <property type="match status" value="1"/>
</dbReference>
<reference evidence="6" key="1">
    <citation type="submission" date="2019-09" db="EMBL/GenBank/DDBJ databases">
        <title>Mumia zhuanghuii sp. nov. isolated from the intestinal contents of plateau pika (Ochotona curzoniae) in the Qinghai-Tibet plateau of China.</title>
        <authorList>
            <person name="Tian Z."/>
        </authorList>
    </citation>
    <scope>NUCLEOTIDE SEQUENCE [LARGE SCALE GENOMIC DNA]</scope>
    <source>
        <strain evidence="6">L-033</strain>
    </source>
</reference>
<dbReference type="InterPro" id="IPR016032">
    <property type="entry name" value="Sig_transdc_resp-reg_C-effctor"/>
</dbReference>
<dbReference type="SUPFAM" id="SSF52540">
    <property type="entry name" value="P-loop containing nucleoside triphosphate hydrolases"/>
    <property type="match status" value="1"/>
</dbReference>
<dbReference type="SMART" id="SM00421">
    <property type="entry name" value="HTH_LUXR"/>
    <property type="match status" value="1"/>
</dbReference>
<sequence>MRRTETAADRAAVSSRVRFAEVMLHGFTRRSGGRTCRSIDLFEGVDAMRGANWAASGRTREKDAALAALTAAESAGILITGPPGVGKSRLADDVARAAESAGVAVLRTSPATALSAVPAGRRLILTARHGATLPPDIARAVAEGRLAVIALAPLDRAQLVSALTAALGDPPSARLTGTLWRATRGVFAVLVALVDAGLQTGAIIRSGGTWDIQSDLDPVTLSTRIDAELAAFGPEVRLLLERIAATEPMPAGDLLSDDGGTPAPATAPVQHLLTLGLIAADEAGLLRTTPPAVGDCVRRTTSPDRREAFHREVFGRLVRGDTVVAPGDIPALLWALRTGRAIPASLALTAATVANGVHRYTAALTIATARVAAEESSDAVVPLLVQAAMAARLLARLEDATLHLDVAERELRARTPPSGTLPADVAELWVDLTAARADVVHARTRDVDAAFEVLDQAIALLRARDEDSPGARALRGHRVLHAAYGGRFAQAHDDHARVRPLASPLRQRVDAIHALVLVQLGRPAQAADALLAAARESRHLDGSAWVTEEVSAARFLAVLRSSGVSAAVRDAAGSLARHHADTVRLDDAMHRIAEAEVALASGHAATALNAARDAVLTLRTEGPADFLPRGLSQLAEAFALRGDLAQARAAAQEYAAHPGTDNFVLHPDDEISLLTVELAGSGGAPAPALALAERFEQRSLFGAAARALHLAVRTGDAEAASRLAALSPHLDGDVHTAQIGHAELFLADDDAGLLQMSGRMQELGLIAVAADVAAQSETAARRRRHEDLAAEAAHRRTMLRALLGEPAGPAQPNAVPLTKREREIAAMVAVGLSNRDIAAALVLSVRTVEGHLGRMYTKLGVSGRSALSGAAGTGVGTAAR</sequence>
<dbReference type="PANTHER" id="PTHR44688:SF16">
    <property type="entry name" value="DNA-BINDING TRANSCRIPTIONAL ACTIVATOR DEVR_DOSR"/>
    <property type="match status" value="1"/>
</dbReference>
<dbReference type="EMBL" id="VYUY01000006">
    <property type="protein sequence ID" value="KAA9134933.1"/>
    <property type="molecule type" value="Genomic_DNA"/>
</dbReference>